<name>A0A933E8K0_UNCTE</name>
<dbReference type="InterPro" id="IPR013096">
    <property type="entry name" value="Cupin_2"/>
</dbReference>
<gene>
    <name evidence="2" type="ORF">HY618_07510</name>
</gene>
<sequence>MPYFHLDDVKPDLITPEYSPAFGPNVCGEKLEVGRFFYPKGTQARLHAHPNEQMQVVLRGRARFSVGGEERVAGPGDLIHVHPSNVPHGILEVMEDLEVINCKEAVPGWSVKWARWESEEARKKWEEAGEGR</sequence>
<dbReference type="PANTHER" id="PTHR40112:SF1">
    <property type="entry name" value="H2HPP ISOMERASE"/>
    <property type="match status" value="1"/>
</dbReference>
<reference evidence="2" key="1">
    <citation type="submission" date="2020-07" db="EMBL/GenBank/DDBJ databases">
        <title>Huge and variable diversity of episymbiotic CPR bacteria and DPANN archaea in groundwater ecosystems.</title>
        <authorList>
            <person name="He C.Y."/>
            <person name="Keren R."/>
            <person name="Whittaker M."/>
            <person name="Farag I.F."/>
            <person name="Doudna J."/>
            <person name="Cate J.H.D."/>
            <person name="Banfield J.F."/>
        </authorList>
    </citation>
    <scope>NUCLEOTIDE SEQUENCE</scope>
    <source>
        <strain evidence="2">NC_groundwater_1370_Ag_S-0.2um_69_93</strain>
    </source>
</reference>
<dbReference type="Pfam" id="PF07883">
    <property type="entry name" value="Cupin_2"/>
    <property type="match status" value="1"/>
</dbReference>
<dbReference type="PANTHER" id="PTHR40112">
    <property type="entry name" value="H2HPP ISOMERASE"/>
    <property type="match status" value="1"/>
</dbReference>
<feature type="domain" description="Cupin type-2" evidence="1">
    <location>
        <begin position="37"/>
        <end position="90"/>
    </location>
</feature>
<organism evidence="2 3">
    <name type="scientific">Tectimicrobiota bacterium</name>
    <dbReference type="NCBI Taxonomy" id="2528274"/>
    <lineage>
        <taxon>Bacteria</taxon>
        <taxon>Pseudomonadati</taxon>
        <taxon>Nitrospinota/Tectimicrobiota group</taxon>
        <taxon>Candidatus Tectimicrobiota</taxon>
    </lineage>
</organism>
<protein>
    <submittedName>
        <fullName evidence="2">Cupin domain-containing protein</fullName>
    </submittedName>
</protein>
<dbReference type="SUPFAM" id="SSF51182">
    <property type="entry name" value="RmlC-like cupins"/>
    <property type="match status" value="1"/>
</dbReference>
<evidence type="ECO:0000313" key="3">
    <source>
        <dbReference type="Proteomes" id="UP000752292"/>
    </source>
</evidence>
<dbReference type="EMBL" id="JACQRX010000326">
    <property type="protein sequence ID" value="MBI4252291.1"/>
    <property type="molecule type" value="Genomic_DNA"/>
</dbReference>
<comment type="caution">
    <text evidence="2">The sequence shown here is derived from an EMBL/GenBank/DDBJ whole genome shotgun (WGS) entry which is preliminary data.</text>
</comment>
<dbReference type="InterPro" id="IPR014710">
    <property type="entry name" value="RmlC-like_jellyroll"/>
</dbReference>
<evidence type="ECO:0000313" key="2">
    <source>
        <dbReference type="EMBL" id="MBI4252291.1"/>
    </source>
</evidence>
<dbReference type="InterPro" id="IPR052535">
    <property type="entry name" value="Bacilysin_H2HPP_isomerase"/>
</dbReference>
<accession>A0A933E8K0</accession>
<dbReference type="AlphaFoldDB" id="A0A933E8K0"/>
<evidence type="ECO:0000259" key="1">
    <source>
        <dbReference type="Pfam" id="PF07883"/>
    </source>
</evidence>
<dbReference type="Gene3D" id="2.60.120.10">
    <property type="entry name" value="Jelly Rolls"/>
    <property type="match status" value="1"/>
</dbReference>
<proteinExistence type="predicted"/>
<dbReference type="Proteomes" id="UP000752292">
    <property type="component" value="Unassembled WGS sequence"/>
</dbReference>
<dbReference type="InterPro" id="IPR011051">
    <property type="entry name" value="RmlC_Cupin_sf"/>
</dbReference>